<dbReference type="EMBL" id="JQBL01000003">
    <property type="protein sequence ID" value="KRN51010.1"/>
    <property type="molecule type" value="Genomic_DNA"/>
</dbReference>
<reference evidence="2 3" key="1">
    <citation type="journal article" date="2015" name="Genome Announc.">
        <title>Expanding the biotechnology potential of lactobacilli through comparative genomics of 213 strains and associated genera.</title>
        <authorList>
            <person name="Sun Z."/>
            <person name="Harris H.M."/>
            <person name="McCann A."/>
            <person name="Guo C."/>
            <person name="Argimon S."/>
            <person name="Zhang W."/>
            <person name="Yang X."/>
            <person name="Jeffery I.B."/>
            <person name="Cooney J.C."/>
            <person name="Kagawa T.F."/>
            <person name="Liu W."/>
            <person name="Song Y."/>
            <person name="Salvetti E."/>
            <person name="Wrobel A."/>
            <person name="Rasinkangas P."/>
            <person name="Parkhill J."/>
            <person name="Rea M.C."/>
            <person name="O'Sullivan O."/>
            <person name="Ritari J."/>
            <person name="Douillard F.P."/>
            <person name="Paul Ross R."/>
            <person name="Yang R."/>
            <person name="Briner A.E."/>
            <person name="Felis G.E."/>
            <person name="de Vos W.M."/>
            <person name="Barrangou R."/>
            <person name="Klaenhammer T.R."/>
            <person name="Caufield P.W."/>
            <person name="Cui Y."/>
            <person name="Zhang H."/>
            <person name="O'Toole P.W."/>
        </authorList>
    </citation>
    <scope>NUCLEOTIDE SEQUENCE [LARGE SCALE GENOMIC DNA]</scope>
    <source>
        <strain evidence="2 3">DSM 20405</strain>
    </source>
</reference>
<feature type="transmembrane region" description="Helical" evidence="1">
    <location>
        <begin position="22"/>
        <end position="54"/>
    </location>
</feature>
<evidence type="ECO:0000256" key="1">
    <source>
        <dbReference type="SAM" id="Phobius"/>
    </source>
</evidence>
<gene>
    <name evidence="2" type="ORF">IV49_GL001083</name>
</gene>
<sequence length="130" mass="15689">MREKLMHFMMGRYGTDTLNTHIMFFVLFLIVINIFVHSYVISLLSYALLILEIYRSFSKNIYKRYSENEAYMKMIAPISRTVTLYKKRLSDRDHRYYRCPQCHQLVRIPRGRGKVEVVCPKCHTHFDKRS</sequence>
<organism evidence="2 3">
    <name type="scientific">Kandleria vitulina DSM 20405</name>
    <dbReference type="NCBI Taxonomy" id="1410657"/>
    <lineage>
        <taxon>Bacteria</taxon>
        <taxon>Bacillati</taxon>
        <taxon>Bacillota</taxon>
        <taxon>Erysipelotrichia</taxon>
        <taxon>Erysipelotrichales</taxon>
        <taxon>Coprobacillaceae</taxon>
        <taxon>Kandleria</taxon>
    </lineage>
</organism>
<keyword evidence="1" id="KW-0472">Membrane</keyword>
<evidence type="ECO:0000313" key="2">
    <source>
        <dbReference type="EMBL" id="KRN51010.1"/>
    </source>
</evidence>
<keyword evidence="1" id="KW-0812">Transmembrane</keyword>
<comment type="caution">
    <text evidence="2">The sequence shown here is derived from an EMBL/GenBank/DDBJ whole genome shotgun (WGS) entry which is preliminary data.</text>
</comment>
<dbReference type="Proteomes" id="UP000051841">
    <property type="component" value="Unassembled WGS sequence"/>
</dbReference>
<dbReference type="AlphaFoldDB" id="A0A0R2HDC5"/>
<accession>A0A0R2HDC5</accession>
<protein>
    <recommendedName>
        <fullName evidence="4">Zn-finger containing protein</fullName>
    </recommendedName>
</protein>
<evidence type="ECO:0008006" key="4">
    <source>
        <dbReference type="Google" id="ProtNLM"/>
    </source>
</evidence>
<keyword evidence="1" id="KW-1133">Transmembrane helix</keyword>
<evidence type="ECO:0000313" key="3">
    <source>
        <dbReference type="Proteomes" id="UP000051841"/>
    </source>
</evidence>
<dbReference type="Gene3D" id="2.30.30.380">
    <property type="entry name" value="Zn-finger domain of Sec23/24"/>
    <property type="match status" value="1"/>
</dbReference>
<keyword evidence="3" id="KW-1185">Reference proteome</keyword>
<proteinExistence type="predicted"/>
<name>A0A0R2HDC5_9FIRM</name>
<dbReference type="PATRIC" id="fig|1410657.5.peg.1124"/>
<dbReference type="RefSeq" id="WP_031588671.1">
    <property type="nucleotide sequence ID" value="NZ_JNKN01000004.1"/>
</dbReference>